<dbReference type="AlphaFoldDB" id="A0ABD3I9W9"/>
<feature type="region of interest" description="Disordered" evidence="1">
    <location>
        <begin position="36"/>
        <end position="106"/>
    </location>
</feature>
<evidence type="ECO:0000313" key="3">
    <source>
        <dbReference type="Proteomes" id="UP001633002"/>
    </source>
</evidence>
<accession>A0ABD3I9W9</accession>
<name>A0ABD3I9W9_9MARC</name>
<evidence type="ECO:0000313" key="2">
    <source>
        <dbReference type="EMBL" id="KAL3700493.1"/>
    </source>
</evidence>
<proteinExistence type="predicted"/>
<feature type="compositionally biased region" description="Basic and acidic residues" evidence="1">
    <location>
        <begin position="41"/>
        <end position="57"/>
    </location>
</feature>
<dbReference type="Proteomes" id="UP001633002">
    <property type="component" value="Unassembled WGS sequence"/>
</dbReference>
<comment type="caution">
    <text evidence="2">The sequence shown here is derived from an EMBL/GenBank/DDBJ whole genome shotgun (WGS) entry which is preliminary data.</text>
</comment>
<feature type="compositionally biased region" description="Basic and acidic residues" evidence="1">
    <location>
        <begin position="80"/>
        <end position="91"/>
    </location>
</feature>
<reference evidence="2 3" key="1">
    <citation type="submission" date="2024-09" db="EMBL/GenBank/DDBJ databases">
        <title>Chromosome-scale assembly of Riccia sorocarpa.</title>
        <authorList>
            <person name="Paukszto L."/>
        </authorList>
    </citation>
    <scope>NUCLEOTIDE SEQUENCE [LARGE SCALE GENOMIC DNA]</scope>
    <source>
        <strain evidence="2">LP-2024</strain>
        <tissue evidence="2">Aerial parts of the thallus</tissue>
    </source>
</reference>
<gene>
    <name evidence="2" type="ORF">R1sor_018515</name>
</gene>
<sequence length="106" mass="11684">MSETIPSSVEVVSDRVEVGDDFDSIQDVKVEVKMGDNVSEQDLKADHHSRSSSKDAPKILQADEEGAPVVPPEVAAEYEEEKKIEERKEASKPSNVLREMEVQTGS</sequence>
<dbReference type="EMBL" id="JBJQOH010000001">
    <property type="protein sequence ID" value="KAL3700493.1"/>
    <property type="molecule type" value="Genomic_DNA"/>
</dbReference>
<keyword evidence="3" id="KW-1185">Reference proteome</keyword>
<evidence type="ECO:0000256" key="1">
    <source>
        <dbReference type="SAM" id="MobiDB-lite"/>
    </source>
</evidence>
<protein>
    <submittedName>
        <fullName evidence="2">Uncharacterized protein</fullName>
    </submittedName>
</protein>
<organism evidence="2 3">
    <name type="scientific">Riccia sorocarpa</name>
    <dbReference type="NCBI Taxonomy" id="122646"/>
    <lineage>
        <taxon>Eukaryota</taxon>
        <taxon>Viridiplantae</taxon>
        <taxon>Streptophyta</taxon>
        <taxon>Embryophyta</taxon>
        <taxon>Marchantiophyta</taxon>
        <taxon>Marchantiopsida</taxon>
        <taxon>Marchantiidae</taxon>
        <taxon>Marchantiales</taxon>
        <taxon>Ricciaceae</taxon>
        <taxon>Riccia</taxon>
    </lineage>
</organism>